<dbReference type="Proteomes" id="UP001605036">
    <property type="component" value="Unassembled WGS sequence"/>
</dbReference>
<gene>
    <name evidence="1" type="ORF">R1flu_022799</name>
</gene>
<keyword evidence="2" id="KW-1185">Reference proteome</keyword>
<evidence type="ECO:0000313" key="1">
    <source>
        <dbReference type="EMBL" id="KAL2611107.1"/>
    </source>
</evidence>
<comment type="caution">
    <text evidence="1">The sequence shown here is derived from an EMBL/GenBank/DDBJ whole genome shotgun (WGS) entry which is preliminary data.</text>
</comment>
<evidence type="ECO:0000313" key="2">
    <source>
        <dbReference type="Proteomes" id="UP001605036"/>
    </source>
</evidence>
<accession>A0ABD1XQ80</accession>
<proteinExistence type="predicted"/>
<reference evidence="1 2" key="1">
    <citation type="submission" date="2024-09" db="EMBL/GenBank/DDBJ databases">
        <title>Chromosome-scale assembly of Riccia fluitans.</title>
        <authorList>
            <person name="Paukszto L."/>
            <person name="Sawicki J."/>
            <person name="Karawczyk K."/>
            <person name="Piernik-Szablinska J."/>
            <person name="Szczecinska M."/>
            <person name="Mazdziarz M."/>
        </authorList>
    </citation>
    <scope>NUCLEOTIDE SEQUENCE [LARGE SCALE GENOMIC DNA]</scope>
    <source>
        <strain evidence="1">Rf_01</strain>
        <tissue evidence="1">Aerial parts of the thallus</tissue>
    </source>
</reference>
<dbReference type="EMBL" id="JBHFFA010000007">
    <property type="protein sequence ID" value="KAL2611107.1"/>
    <property type="molecule type" value="Genomic_DNA"/>
</dbReference>
<dbReference type="AlphaFoldDB" id="A0ABD1XQ80"/>
<name>A0ABD1XQ80_9MARC</name>
<organism evidence="1 2">
    <name type="scientific">Riccia fluitans</name>
    <dbReference type="NCBI Taxonomy" id="41844"/>
    <lineage>
        <taxon>Eukaryota</taxon>
        <taxon>Viridiplantae</taxon>
        <taxon>Streptophyta</taxon>
        <taxon>Embryophyta</taxon>
        <taxon>Marchantiophyta</taxon>
        <taxon>Marchantiopsida</taxon>
        <taxon>Marchantiidae</taxon>
        <taxon>Marchantiales</taxon>
        <taxon>Ricciaceae</taxon>
        <taxon>Riccia</taxon>
    </lineage>
</organism>
<sequence length="80" mass="8440">MANDRDLKDACVGQGLTPLRLTVITTSATNQNGETAQQHSASGDEQRDVAYVNTAAREVTAAYARAAIANYGRSSALDLI</sequence>
<protein>
    <submittedName>
        <fullName evidence="1">Uncharacterized protein</fullName>
    </submittedName>
</protein>